<evidence type="ECO:0000313" key="2">
    <source>
        <dbReference type="Proteomes" id="UP000649617"/>
    </source>
</evidence>
<protein>
    <submittedName>
        <fullName evidence="1">Uncharacterized protein</fullName>
    </submittedName>
</protein>
<dbReference type="AlphaFoldDB" id="A0A812JDX6"/>
<proteinExistence type="predicted"/>
<reference evidence="1" key="1">
    <citation type="submission" date="2021-02" db="EMBL/GenBank/DDBJ databases">
        <authorList>
            <person name="Dougan E. K."/>
            <person name="Rhodes N."/>
            <person name="Thang M."/>
            <person name="Chan C."/>
        </authorList>
    </citation>
    <scope>NUCLEOTIDE SEQUENCE</scope>
</reference>
<dbReference type="EMBL" id="CAJNIZ010001820">
    <property type="protein sequence ID" value="CAE7200212.1"/>
    <property type="molecule type" value="Genomic_DNA"/>
</dbReference>
<gene>
    <name evidence="1" type="ORF">SPIL2461_LOCUS1773</name>
</gene>
<keyword evidence="2" id="KW-1185">Reference proteome</keyword>
<accession>A0A812JDX6</accession>
<feature type="non-terminal residue" evidence="1">
    <location>
        <position position="293"/>
    </location>
</feature>
<name>A0A812JDX6_SYMPI</name>
<organism evidence="1 2">
    <name type="scientific">Symbiodinium pilosum</name>
    <name type="common">Dinoflagellate</name>
    <dbReference type="NCBI Taxonomy" id="2952"/>
    <lineage>
        <taxon>Eukaryota</taxon>
        <taxon>Sar</taxon>
        <taxon>Alveolata</taxon>
        <taxon>Dinophyceae</taxon>
        <taxon>Suessiales</taxon>
        <taxon>Symbiodiniaceae</taxon>
        <taxon>Symbiodinium</taxon>
    </lineage>
</organism>
<sequence>DSHLSSISNKIRFLNGQPICEVLGGIFSPSASCYPVFLIEPEDLIGEPGTSEYRSPAKNCCAFLCDVERRFDALGMAVVFNKDFASFGESKWMPLALPCFVDILDALIFATHVEAEQVANFFLKRRYDVEDVGRILKYQLLGSPRLLCATLASALGQELEDGELIAPALTIGTKLRELPPQKFNAVNPVSPFFLTDKDFKPLTERLLPSVDGFEGETMVVPAKTLQKLLGSFVPKGEDFPDVLDFLGEEYGSIDTAELHDAFTAVTDLISAYGEAWDHPRCRKMADASQLCVF</sequence>
<evidence type="ECO:0000313" key="1">
    <source>
        <dbReference type="EMBL" id="CAE7200212.1"/>
    </source>
</evidence>
<comment type="caution">
    <text evidence="1">The sequence shown here is derived from an EMBL/GenBank/DDBJ whole genome shotgun (WGS) entry which is preliminary data.</text>
</comment>
<dbReference type="Proteomes" id="UP000649617">
    <property type="component" value="Unassembled WGS sequence"/>
</dbReference>